<dbReference type="InterPro" id="IPR023210">
    <property type="entry name" value="NADP_OxRdtase_dom"/>
</dbReference>
<evidence type="ECO:0000256" key="5">
    <source>
        <dbReference type="PIRSR" id="PIRSR000097-2"/>
    </source>
</evidence>
<feature type="active site" description="Proton donor" evidence="4">
    <location>
        <position position="51"/>
    </location>
</feature>
<comment type="similarity">
    <text evidence="1">Belongs to the aldo/keto reductase family.</text>
</comment>
<evidence type="ECO:0000313" key="8">
    <source>
        <dbReference type="EMBL" id="RGD56181.1"/>
    </source>
</evidence>
<feature type="domain" description="NADP-dependent oxidoreductase" evidence="7">
    <location>
        <begin position="18"/>
        <end position="272"/>
    </location>
</feature>
<evidence type="ECO:0000256" key="3">
    <source>
        <dbReference type="ARBA" id="ARBA00023002"/>
    </source>
</evidence>
<keyword evidence="2" id="KW-0521">NADP</keyword>
<evidence type="ECO:0000256" key="6">
    <source>
        <dbReference type="PIRSR" id="PIRSR000097-3"/>
    </source>
</evidence>
<proteinExistence type="inferred from homology"/>
<dbReference type="InterPro" id="IPR020471">
    <property type="entry name" value="AKR"/>
</dbReference>
<dbReference type="Pfam" id="PF00248">
    <property type="entry name" value="Aldo_ket_red"/>
    <property type="match status" value="1"/>
</dbReference>
<protein>
    <submittedName>
        <fullName evidence="8">Aldo/keto reductase</fullName>
    </submittedName>
</protein>
<dbReference type="PIRSF" id="PIRSF000097">
    <property type="entry name" value="AKR"/>
    <property type="match status" value="1"/>
</dbReference>
<dbReference type="PRINTS" id="PR00069">
    <property type="entry name" value="ALDKETRDTASE"/>
</dbReference>
<feature type="binding site" evidence="5">
    <location>
        <position position="119"/>
    </location>
    <ligand>
        <name>substrate</name>
    </ligand>
</feature>
<gene>
    <name evidence="8" type="ORF">DR950_38485</name>
</gene>
<dbReference type="Proteomes" id="UP000263377">
    <property type="component" value="Unassembled WGS sequence"/>
</dbReference>
<feature type="site" description="Lowers pKa of active site Tyr" evidence="6">
    <location>
        <position position="79"/>
    </location>
</feature>
<evidence type="ECO:0000256" key="2">
    <source>
        <dbReference type="ARBA" id="ARBA00022857"/>
    </source>
</evidence>
<name>A0A372ZKC5_9ACTN</name>
<accession>A0A372ZKC5</accession>
<dbReference type="GO" id="GO:0016616">
    <property type="term" value="F:oxidoreductase activity, acting on the CH-OH group of donors, NAD or NADP as acceptor"/>
    <property type="evidence" value="ECO:0007669"/>
    <property type="project" value="UniProtKB-ARBA"/>
</dbReference>
<evidence type="ECO:0000256" key="4">
    <source>
        <dbReference type="PIRSR" id="PIRSR000097-1"/>
    </source>
</evidence>
<dbReference type="RefSeq" id="WP_117492536.1">
    <property type="nucleotide sequence ID" value="NZ_QVIG01000002.1"/>
</dbReference>
<comment type="caution">
    <text evidence="8">The sequence shown here is derived from an EMBL/GenBank/DDBJ whole genome shotgun (WGS) entry which is preliminary data.</text>
</comment>
<dbReference type="EMBL" id="QVIG01000002">
    <property type="protein sequence ID" value="RGD56181.1"/>
    <property type="molecule type" value="Genomic_DNA"/>
</dbReference>
<dbReference type="Gene3D" id="3.20.20.100">
    <property type="entry name" value="NADP-dependent oxidoreductase domain"/>
    <property type="match status" value="1"/>
</dbReference>
<evidence type="ECO:0000313" key="9">
    <source>
        <dbReference type="Proteomes" id="UP000263377"/>
    </source>
</evidence>
<sequence length="288" mass="31239">MSSIPTVTLNDGAQIPQLGFGVWQVPDAEATPAVRAAIEAGYRSIDTAAIYENEAGTGAAITEALAGGVAREDLYVTTKLWNSGTRDWSGEQGRDAVLREFDASLAKLGLDQLDLYLIHWPRPMHGDSYLNIWKAFEQLKADGKVKSIGVSNFGAEQLTRLLDEASVAPALNQVELHPYFPQTELRAFHAEHGIATEAWSPLGQGKELLAEPALVKIAEKHGRTVAQVVLRWHLQSGVIAIPKSVTPSRIRENLDVAGFELDAEDLAAIAAVATGKRIGPDPQEFDWN</sequence>
<evidence type="ECO:0000259" key="7">
    <source>
        <dbReference type="Pfam" id="PF00248"/>
    </source>
</evidence>
<dbReference type="AlphaFoldDB" id="A0A372ZKC5"/>
<organism evidence="8 9">
    <name type="scientific">Kitasatospora xanthocidica</name>
    <dbReference type="NCBI Taxonomy" id="83382"/>
    <lineage>
        <taxon>Bacteria</taxon>
        <taxon>Bacillati</taxon>
        <taxon>Actinomycetota</taxon>
        <taxon>Actinomycetes</taxon>
        <taxon>Kitasatosporales</taxon>
        <taxon>Streptomycetaceae</taxon>
        <taxon>Kitasatospora</taxon>
    </lineage>
</organism>
<dbReference type="PROSITE" id="PS00062">
    <property type="entry name" value="ALDOKETO_REDUCTASE_2"/>
    <property type="match status" value="1"/>
</dbReference>
<dbReference type="PROSITE" id="PS00063">
    <property type="entry name" value="ALDOKETO_REDUCTASE_3"/>
    <property type="match status" value="1"/>
</dbReference>
<dbReference type="PANTHER" id="PTHR43827">
    <property type="entry name" value="2,5-DIKETO-D-GLUCONIC ACID REDUCTASE"/>
    <property type="match status" value="1"/>
</dbReference>
<reference evidence="8 9" key="1">
    <citation type="submission" date="2018-08" db="EMBL/GenBank/DDBJ databases">
        <title>Diversity &amp; Physiological Properties of Lignin-Decomposing Actinobacteria from Soil.</title>
        <authorList>
            <person name="Roh S.G."/>
            <person name="Kim S.B."/>
        </authorList>
    </citation>
    <scope>NUCLEOTIDE SEQUENCE [LARGE SCALE GENOMIC DNA]</scope>
    <source>
        <strain evidence="8 9">MMS17-GH009</strain>
    </source>
</reference>
<dbReference type="InterPro" id="IPR036812">
    <property type="entry name" value="NAD(P)_OxRdtase_dom_sf"/>
</dbReference>
<dbReference type="SUPFAM" id="SSF51430">
    <property type="entry name" value="NAD(P)-linked oxidoreductase"/>
    <property type="match status" value="1"/>
</dbReference>
<dbReference type="PANTHER" id="PTHR43827:SF3">
    <property type="entry name" value="NADP-DEPENDENT OXIDOREDUCTASE DOMAIN-CONTAINING PROTEIN"/>
    <property type="match status" value="1"/>
</dbReference>
<keyword evidence="3" id="KW-0560">Oxidoreductase</keyword>
<dbReference type="InterPro" id="IPR018170">
    <property type="entry name" value="Aldo/ket_reductase_CS"/>
</dbReference>
<dbReference type="FunFam" id="3.20.20.100:FF:000002">
    <property type="entry name" value="2,5-diketo-D-gluconic acid reductase A"/>
    <property type="match status" value="1"/>
</dbReference>
<keyword evidence="9" id="KW-1185">Reference proteome</keyword>
<evidence type="ECO:0000256" key="1">
    <source>
        <dbReference type="ARBA" id="ARBA00007905"/>
    </source>
</evidence>